<feature type="region of interest" description="Disordered" evidence="1">
    <location>
        <begin position="168"/>
        <end position="322"/>
    </location>
</feature>
<dbReference type="Proteomes" id="UP001151760">
    <property type="component" value="Unassembled WGS sequence"/>
</dbReference>
<evidence type="ECO:0000313" key="2">
    <source>
        <dbReference type="EMBL" id="GJT42281.1"/>
    </source>
</evidence>
<evidence type="ECO:0000313" key="3">
    <source>
        <dbReference type="Proteomes" id="UP001151760"/>
    </source>
</evidence>
<name>A0ABQ5DSX3_9ASTR</name>
<evidence type="ECO:0000256" key="1">
    <source>
        <dbReference type="SAM" id="MobiDB-lite"/>
    </source>
</evidence>
<organism evidence="2 3">
    <name type="scientific">Tanacetum coccineum</name>
    <dbReference type="NCBI Taxonomy" id="301880"/>
    <lineage>
        <taxon>Eukaryota</taxon>
        <taxon>Viridiplantae</taxon>
        <taxon>Streptophyta</taxon>
        <taxon>Embryophyta</taxon>
        <taxon>Tracheophyta</taxon>
        <taxon>Spermatophyta</taxon>
        <taxon>Magnoliopsida</taxon>
        <taxon>eudicotyledons</taxon>
        <taxon>Gunneridae</taxon>
        <taxon>Pentapetalae</taxon>
        <taxon>asterids</taxon>
        <taxon>campanulids</taxon>
        <taxon>Asterales</taxon>
        <taxon>Asteraceae</taxon>
        <taxon>Asteroideae</taxon>
        <taxon>Anthemideae</taxon>
        <taxon>Anthemidinae</taxon>
        <taxon>Tanacetum</taxon>
    </lineage>
</organism>
<sequence length="376" mass="41608">MGVARLAADGRQIAARAKWQRKKRQNEEVVRIDRNFAVGDVSADKNVSNRLRYTVDWGFGGKGNAAQGTLETSIFDVAIVVLSSVATVEEGKATVVKEGGIPALAETGTARVKHKVFLLLTLNVEVLSAGFKLLLLFTFPKVTMADALASSKPRFLFLGGLQKDKKNYKNSSKANEVLQPKSSPNTKSSVRRLSKEVAKEKEDEHDSDVEGSDGESDKEVEDERDSDIEGSEEADVSNESEEEAKGVKTNVVKGKEEVEARYDFDNNDDDGSDNVGKKKESAGKDVQEGVNAKKEGMNAKKDGVDDEKEGETDVNEEPKDMLEEETFMQWIENIIEWVGENMAERDQVKNMVENQESDEVRNVVENQEGDVVKKRK</sequence>
<gene>
    <name evidence="2" type="ORF">Tco_0950996</name>
</gene>
<keyword evidence="3" id="KW-1185">Reference proteome</keyword>
<reference evidence="2" key="2">
    <citation type="submission" date="2022-01" db="EMBL/GenBank/DDBJ databases">
        <authorList>
            <person name="Yamashiro T."/>
            <person name="Shiraishi A."/>
            <person name="Satake H."/>
            <person name="Nakayama K."/>
        </authorList>
    </citation>
    <scope>NUCLEOTIDE SEQUENCE</scope>
</reference>
<feature type="compositionally biased region" description="Basic and acidic residues" evidence="1">
    <location>
        <begin position="253"/>
        <end position="264"/>
    </location>
</feature>
<proteinExistence type="predicted"/>
<reference evidence="2" key="1">
    <citation type="journal article" date="2022" name="Int. J. Mol. Sci.">
        <title>Draft Genome of Tanacetum Coccineum: Genomic Comparison of Closely Related Tanacetum-Family Plants.</title>
        <authorList>
            <person name="Yamashiro T."/>
            <person name="Shiraishi A."/>
            <person name="Nakayama K."/>
            <person name="Satake H."/>
        </authorList>
    </citation>
    <scope>NUCLEOTIDE SEQUENCE</scope>
</reference>
<dbReference type="EMBL" id="BQNB010015632">
    <property type="protein sequence ID" value="GJT42281.1"/>
    <property type="molecule type" value="Genomic_DNA"/>
</dbReference>
<feature type="compositionally biased region" description="Basic and acidic residues" evidence="1">
    <location>
        <begin position="275"/>
        <end position="303"/>
    </location>
</feature>
<protein>
    <submittedName>
        <fullName evidence="2">Uncharacterized protein</fullName>
    </submittedName>
</protein>
<comment type="caution">
    <text evidence="2">The sequence shown here is derived from an EMBL/GenBank/DDBJ whole genome shotgun (WGS) entry which is preliminary data.</text>
</comment>
<accession>A0ABQ5DSX3</accession>
<feature type="compositionally biased region" description="Polar residues" evidence="1">
    <location>
        <begin position="169"/>
        <end position="188"/>
    </location>
</feature>
<feature type="compositionally biased region" description="Acidic residues" evidence="1">
    <location>
        <begin position="304"/>
        <end position="315"/>
    </location>
</feature>
<feature type="compositionally biased region" description="Basic and acidic residues" evidence="1">
    <location>
        <begin position="193"/>
        <end position="204"/>
    </location>
</feature>
<feature type="compositionally biased region" description="Acidic residues" evidence="1">
    <location>
        <begin position="205"/>
        <end position="242"/>
    </location>
</feature>